<evidence type="ECO:0000256" key="3">
    <source>
        <dbReference type="ARBA" id="ARBA00022833"/>
    </source>
</evidence>
<dbReference type="OrthoDB" id="2271790at2759"/>
<protein>
    <recommendedName>
        <fullName evidence="6">MYND-type domain-containing protein</fullName>
    </recommendedName>
</protein>
<dbReference type="EMBL" id="LT553181">
    <property type="protein sequence ID" value="SAM00370.1"/>
    <property type="molecule type" value="Genomic_DNA"/>
</dbReference>
<dbReference type="SUPFAM" id="SSF144232">
    <property type="entry name" value="HIT/MYND zinc finger-like"/>
    <property type="match status" value="1"/>
</dbReference>
<dbReference type="AlphaFoldDB" id="A0A163JAU9"/>
<dbReference type="Gene3D" id="6.10.140.2220">
    <property type="match status" value="1"/>
</dbReference>
<keyword evidence="5" id="KW-0812">Transmembrane</keyword>
<keyword evidence="2 4" id="KW-0863">Zinc-finger</keyword>
<evidence type="ECO:0000256" key="4">
    <source>
        <dbReference type="PROSITE-ProRule" id="PRU00134"/>
    </source>
</evidence>
<evidence type="ECO:0000256" key="1">
    <source>
        <dbReference type="ARBA" id="ARBA00022723"/>
    </source>
</evidence>
<evidence type="ECO:0000313" key="7">
    <source>
        <dbReference type="EMBL" id="SAM00370.1"/>
    </source>
</evidence>
<evidence type="ECO:0000256" key="2">
    <source>
        <dbReference type="ARBA" id="ARBA00022771"/>
    </source>
</evidence>
<feature type="transmembrane region" description="Helical" evidence="5">
    <location>
        <begin position="12"/>
        <end position="36"/>
    </location>
</feature>
<keyword evidence="8" id="KW-1185">Reference proteome</keyword>
<dbReference type="GO" id="GO:0008270">
    <property type="term" value="F:zinc ion binding"/>
    <property type="evidence" value="ECO:0007669"/>
    <property type="project" value="UniProtKB-KW"/>
</dbReference>
<dbReference type="Pfam" id="PF01753">
    <property type="entry name" value="zf-MYND"/>
    <property type="match status" value="1"/>
</dbReference>
<evidence type="ECO:0000259" key="6">
    <source>
        <dbReference type="PROSITE" id="PS50865"/>
    </source>
</evidence>
<keyword evidence="3" id="KW-0862">Zinc</keyword>
<name>A0A163JAU9_ABSGL</name>
<keyword evidence="5" id="KW-0472">Membrane</keyword>
<evidence type="ECO:0000256" key="5">
    <source>
        <dbReference type="SAM" id="Phobius"/>
    </source>
</evidence>
<sequence length="329" mass="37057">MHFGSNTALGHIIGALHFPVSTLLFSLLLPIPIFMIHQNMPSTLLFPNIIQTDNRNISSIMVNECPLSPSSSIQGDQSWINFLSSAIALGRQRKHGEKGCQQCDTVALYYRQALMDSKQHNMDELVLELVWQMTKMLMEHMETRLYHQLGWFGIMAQDLYQYAKWLKEDREEGDMENAIRITIYHCRAAIHQHDGDLNKARLYYQKCLALSTEFETQLSIQHAASVFVSRHPLTVSTPSLIHSSNSDYSYFSLPPSLQSPSSVSSTPSSVSVSSSSSLPFLTHCGYCGMEKKAMPVCAKCKSQRYCSSRCLKDHQSTHALVCQKKSVSP</sequence>
<organism evidence="7">
    <name type="scientific">Absidia glauca</name>
    <name type="common">Pin mould</name>
    <dbReference type="NCBI Taxonomy" id="4829"/>
    <lineage>
        <taxon>Eukaryota</taxon>
        <taxon>Fungi</taxon>
        <taxon>Fungi incertae sedis</taxon>
        <taxon>Mucoromycota</taxon>
        <taxon>Mucoromycotina</taxon>
        <taxon>Mucoromycetes</taxon>
        <taxon>Mucorales</taxon>
        <taxon>Cunninghamellaceae</taxon>
        <taxon>Absidia</taxon>
    </lineage>
</organism>
<keyword evidence="1" id="KW-0479">Metal-binding</keyword>
<reference evidence="7" key="1">
    <citation type="submission" date="2016-04" db="EMBL/GenBank/DDBJ databases">
        <authorList>
            <person name="Evans L.H."/>
            <person name="Alamgir A."/>
            <person name="Owens N."/>
            <person name="Weber N.D."/>
            <person name="Virtaneva K."/>
            <person name="Barbian K."/>
            <person name="Babar A."/>
            <person name="Rosenke K."/>
        </authorList>
    </citation>
    <scope>NUCLEOTIDE SEQUENCE [LARGE SCALE GENOMIC DNA]</scope>
    <source>
        <strain evidence="7">CBS 101.48</strain>
    </source>
</reference>
<dbReference type="PROSITE" id="PS50865">
    <property type="entry name" value="ZF_MYND_2"/>
    <property type="match status" value="1"/>
</dbReference>
<dbReference type="Proteomes" id="UP000078561">
    <property type="component" value="Unassembled WGS sequence"/>
</dbReference>
<accession>A0A163JAU9</accession>
<dbReference type="InParanoid" id="A0A163JAU9"/>
<feature type="domain" description="MYND-type" evidence="6">
    <location>
        <begin position="284"/>
        <end position="322"/>
    </location>
</feature>
<evidence type="ECO:0000313" key="8">
    <source>
        <dbReference type="Proteomes" id="UP000078561"/>
    </source>
</evidence>
<dbReference type="InterPro" id="IPR002893">
    <property type="entry name" value="Znf_MYND"/>
</dbReference>
<gene>
    <name evidence="7" type="primary">ABSGL_06051.1 scaffold 7611</name>
</gene>
<proteinExistence type="predicted"/>
<keyword evidence="5" id="KW-1133">Transmembrane helix</keyword>